<evidence type="ECO:0000313" key="2">
    <source>
        <dbReference type="Proteomes" id="UP001159363"/>
    </source>
</evidence>
<dbReference type="Proteomes" id="UP001159363">
    <property type="component" value="Chromosome 2"/>
</dbReference>
<organism evidence="1 2">
    <name type="scientific">Dryococelus australis</name>
    <dbReference type="NCBI Taxonomy" id="614101"/>
    <lineage>
        <taxon>Eukaryota</taxon>
        <taxon>Metazoa</taxon>
        <taxon>Ecdysozoa</taxon>
        <taxon>Arthropoda</taxon>
        <taxon>Hexapoda</taxon>
        <taxon>Insecta</taxon>
        <taxon>Pterygota</taxon>
        <taxon>Neoptera</taxon>
        <taxon>Polyneoptera</taxon>
        <taxon>Phasmatodea</taxon>
        <taxon>Verophasmatodea</taxon>
        <taxon>Anareolatae</taxon>
        <taxon>Phasmatidae</taxon>
        <taxon>Eurycanthinae</taxon>
        <taxon>Dryococelus</taxon>
    </lineage>
</organism>
<evidence type="ECO:0000313" key="1">
    <source>
        <dbReference type="EMBL" id="KAJ8892434.1"/>
    </source>
</evidence>
<keyword evidence="2" id="KW-1185">Reference proteome</keyword>
<sequence length="80" mass="9245">MGRKQDIPPEIEASLVYHIFLMELRGFALTISEAGKTWFYAFKKRDPNLSVRKPDALSLARARGMNKADVTKFFEMFENC</sequence>
<evidence type="ECO:0008006" key="3">
    <source>
        <dbReference type="Google" id="ProtNLM"/>
    </source>
</evidence>
<reference evidence="1 2" key="1">
    <citation type="submission" date="2023-02" db="EMBL/GenBank/DDBJ databases">
        <title>LHISI_Scaffold_Assembly.</title>
        <authorList>
            <person name="Stuart O.P."/>
            <person name="Cleave R."/>
            <person name="Magrath M.J.L."/>
            <person name="Mikheyev A.S."/>
        </authorList>
    </citation>
    <scope>NUCLEOTIDE SEQUENCE [LARGE SCALE GENOMIC DNA]</scope>
    <source>
        <strain evidence="1">Daus_M_001</strain>
        <tissue evidence="1">Leg muscle</tissue>
    </source>
</reference>
<gene>
    <name evidence="1" type="ORF">PR048_005014</name>
</gene>
<protein>
    <recommendedName>
        <fullName evidence="3">Transposase</fullName>
    </recommendedName>
</protein>
<name>A0ABQ9I825_9NEOP</name>
<comment type="caution">
    <text evidence="1">The sequence shown here is derived from an EMBL/GenBank/DDBJ whole genome shotgun (WGS) entry which is preliminary data.</text>
</comment>
<dbReference type="EMBL" id="JARBHB010000002">
    <property type="protein sequence ID" value="KAJ8892434.1"/>
    <property type="molecule type" value="Genomic_DNA"/>
</dbReference>
<proteinExistence type="predicted"/>
<accession>A0ABQ9I825</accession>